<accession>A0A1M3KXZ5</accession>
<dbReference type="EMBL" id="MKVH01000024">
    <property type="protein sequence ID" value="OJX57253.1"/>
    <property type="molecule type" value="Genomic_DNA"/>
</dbReference>
<proteinExistence type="predicted"/>
<evidence type="ECO:0008006" key="3">
    <source>
        <dbReference type="Google" id="ProtNLM"/>
    </source>
</evidence>
<reference evidence="1 2" key="1">
    <citation type="submission" date="2016-09" db="EMBL/GenBank/DDBJ databases">
        <title>Genome-resolved meta-omics ties microbial dynamics to process performance in biotechnology for thiocyanate degradation.</title>
        <authorList>
            <person name="Kantor R.S."/>
            <person name="Huddy R.J."/>
            <person name="Iyer R."/>
            <person name="Thomas B.C."/>
            <person name="Brown C.T."/>
            <person name="Anantharaman K."/>
            <person name="Tringe S."/>
            <person name="Hettich R.L."/>
            <person name="Harrison S.T."/>
            <person name="Banfield J.F."/>
        </authorList>
    </citation>
    <scope>NUCLEOTIDE SEQUENCE [LARGE SCALE GENOMIC DNA]</scope>
    <source>
        <strain evidence="1">59-99</strain>
    </source>
</reference>
<evidence type="ECO:0000313" key="2">
    <source>
        <dbReference type="Proteomes" id="UP000184233"/>
    </source>
</evidence>
<sequence>MERYRNWSGTSGIAGYEIGPDFITVTFSDTSRAYTYSYRRAGKLHVDTMKALARQGSGLNKYINLHVRNLYD</sequence>
<name>A0A1M3KXZ5_9BACT</name>
<evidence type="ECO:0000313" key="1">
    <source>
        <dbReference type="EMBL" id="OJX57253.1"/>
    </source>
</evidence>
<organism evidence="1 2">
    <name type="scientific">Candidatus Kapaibacterium thiocyanatum</name>
    <dbReference type="NCBI Taxonomy" id="1895771"/>
    <lineage>
        <taxon>Bacteria</taxon>
        <taxon>Pseudomonadati</taxon>
        <taxon>Candidatus Kapaibacteriota</taxon>
        <taxon>Candidatus Kapaibacteriia</taxon>
        <taxon>Candidatus Kapaibacteriales</taxon>
        <taxon>Candidatus Kapaibacteriaceae</taxon>
        <taxon>Candidatus Kapaibacterium</taxon>
    </lineage>
</organism>
<dbReference type="AlphaFoldDB" id="A0A1M3KXZ5"/>
<protein>
    <recommendedName>
        <fullName evidence="3">KTSC domain-containing protein</fullName>
    </recommendedName>
</protein>
<dbReference type="Proteomes" id="UP000184233">
    <property type="component" value="Unassembled WGS sequence"/>
</dbReference>
<gene>
    <name evidence="1" type="ORF">BGO89_12245</name>
</gene>
<comment type="caution">
    <text evidence="1">The sequence shown here is derived from an EMBL/GenBank/DDBJ whole genome shotgun (WGS) entry which is preliminary data.</text>
</comment>